<proteinExistence type="predicted"/>
<organism evidence="1 2">
    <name type="scientific">Zalophus californianus</name>
    <name type="common">California sealion</name>
    <dbReference type="NCBI Taxonomy" id="9704"/>
    <lineage>
        <taxon>Eukaryota</taxon>
        <taxon>Metazoa</taxon>
        <taxon>Chordata</taxon>
        <taxon>Craniata</taxon>
        <taxon>Vertebrata</taxon>
        <taxon>Euteleostomi</taxon>
        <taxon>Mammalia</taxon>
        <taxon>Eutheria</taxon>
        <taxon>Laurasiatheria</taxon>
        <taxon>Carnivora</taxon>
        <taxon>Caniformia</taxon>
        <taxon>Pinnipedia</taxon>
        <taxon>Otariidae</taxon>
        <taxon>Zalophus</taxon>
    </lineage>
</organism>
<sequence length="206" mass="23168">MLASYVGSPLTHAGTGCDLMSRDQALYLVDFAGLTRLPVVSLGVEADNPPLTNHQKVNSSLMLCHNAYIIHLTSSHQNANEMPQKSPAYRTRTRCHRKESCLQNTNEMPQKRVLLTERERDATEKSPTYRMRTRYHSKSPWPIAVLFCFNRFLFWPLLMPGGEEVSAGWACEFGSPQGSLLTPPRKNGEGCLLMAKLTVQWGDSEK</sequence>
<reference evidence="2" key="1">
    <citation type="submission" date="2025-08" db="UniProtKB">
        <authorList>
            <consortium name="RefSeq"/>
        </authorList>
    </citation>
    <scope>IDENTIFICATION</scope>
    <source>
        <tissue evidence="2">Blood</tissue>
    </source>
</reference>
<dbReference type="RefSeq" id="XP_035583429.1">
    <property type="nucleotide sequence ID" value="XM_035727536.1"/>
</dbReference>
<evidence type="ECO:0000313" key="1">
    <source>
        <dbReference type="Proteomes" id="UP000515165"/>
    </source>
</evidence>
<evidence type="ECO:0000313" key="2">
    <source>
        <dbReference type="RefSeq" id="XP_035583429.1"/>
    </source>
</evidence>
<dbReference type="GeneID" id="118356970"/>
<name>A0A6P9FBL3_ZALCA</name>
<dbReference type="AlphaFoldDB" id="A0A6P9FBL3"/>
<accession>A0A6P9FBL3</accession>
<dbReference type="Proteomes" id="UP000515165">
    <property type="component" value="Chromosome 5"/>
</dbReference>
<dbReference type="KEGG" id="zca:118356970"/>
<protein>
    <submittedName>
        <fullName evidence="2">Uncharacterized protein LOC118356970</fullName>
    </submittedName>
</protein>
<gene>
    <name evidence="2" type="primary">LOC118356970</name>
</gene>
<keyword evidence="1" id="KW-1185">Reference proteome</keyword>